<accession>A0A5M6BUC9</accession>
<dbReference type="RefSeq" id="XP_031859261.1">
    <property type="nucleotide sequence ID" value="XM_032006426.1"/>
</dbReference>
<evidence type="ECO:0000313" key="2">
    <source>
        <dbReference type="EMBL" id="WWD16900.1"/>
    </source>
</evidence>
<feature type="compositionally biased region" description="Polar residues" evidence="1">
    <location>
        <begin position="8"/>
        <end position="25"/>
    </location>
</feature>
<feature type="region of interest" description="Disordered" evidence="1">
    <location>
        <begin position="37"/>
        <end position="168"/>
    </location>
</feature>
<reference evidence="2" key="2">
    <citation type="submission" date="2024-01" db="EMBL/GenBank/DDBJ databases">
        <title>Comparative genomics of Cryptococcus and Kwoniella reveals pathogenesis evolution and contrasting modes of karyotype evolution via chromosome fusion or intercentromeric recombination.</title>
        <authorList>
            <person name="Coelho M.A."/>
            <person name="David-Palma M."/>
            <person name="Shea T."/>
            <person name="Bowers K."/>
            <person name="McGinley-Smith S."/>
            <person name="Mohammad A.W."/>
            <person name="Gnirke A."/>
            <person name="Yurkov A.M."/>
            <person name="Nowrousian M."/>
            <person name="Sun S."/>
            <person name="Cuomo C.A."/>
            <person name="Heitman J."/>
        </authorList>
    </citation>
    <scope>NUCLEOTIDE SEQUENCE</scope>
    <source>
        <strain evidence="2">CBS 12478</strain>
    </source>
</reference>
<sequence>MDPEHCPSTIQPSTDFNPPNSIATCASDSQFQHLSNLETGQSAKKPDNFWSRRRFGAPSHTPTQETSSQDHDHSVACNTTDKGKQPVYPLPAYLHGAPPPFQASHVNNSYETTPDHDPTFPQSSQHHHDHEHEHEHEQEHDNHDEHDEHDQTLPLIPSKHTCDHTGQPDPSYVKGIRRAKIATYLTLAATAGGIVARGALGRVVNGPGSSGSSSV</sequence>
<feature type="region of interest" description="Disordered" evidence="1">
    <location>
        <begin position="1"/>
        <end position="25"/>
    </location>
</feature>
<organism evidence="2 3">
    <name type="scientific">Kwoniella shandongensis</name>
    <dbReference type="NCBI Taxonomy" id="1734106"/>
    <lineage>
        <taxon>Eukaryota</taxon>
        <taxon>Fungi</taxon>
        <taxon>Dikarya</taxon>
        <taxon>Basidiomycota</taxon>
        <taxon>Agaricomycotina</taxon>
        <taxon>Tremellomycetes</taxon>
        <taxon>Tremellales</taxon>
        <taxon>Cryptococcaceae</taxon>
        <taxon>Kwoniella</taxon>
    </lineage>
</organism>
<evidence type="ECO:0000313" key="3">
    <source>
        <dbReference type="Proteomes" id="UP000322225"/>
    </source>
</evidence>
<keyword evidence="3" id="KW-1185">Reference proteome</keyword>
<protein>
    <submittedName>
        <fullName evidence="2">Uncharacterized protein</fullName>
    </submittedName>
</protein>
<proteinExistence type="predicted"/>
<dbReference type="GeneID" id="43590584"/>
<gene>
    <name evidence="2" type="ORF">CI109_101332</name>
</gene>
<dbReference type="EMBL" id="CP144052">
    <property type="protein sequence ID" value="WWD16900.1"/>
    <property type="molecule type" value="Genomic_DNA"/>
</dbReference>
<dbReference type="Proteomes" id="UP000322225">
    <property type="component" value="Chromosome 2"/>
</dbReference>
<name>A0A5M6BUC9_9TREE</name>
<feature type="compositionally biased region" description="Basic and acidic residues" evidence="1">
    <location>
        <begin position="126"/>
        <end position="151"/>
    </location>
</feature>
<evidence type="ECO:0000256" key="1">
    <source>
        <dbReference type="SAM" id="MobiDB-lite"/>
    </source>
</evidence>
<reference evidence="2" key="1">
    <citation type="submission" date="2017-08" db="EMBL/GenBank/DDBJ databases">
        <authorList>
            <person name="Cuomo C."/>
            <person name="Billmyre B."/>
            <person name="Heitman J."/>
        </authorList>
    </citation>
    <scope>NUCLEOTIDE SEQUENCE</scope>
    <source>
        <strain evidence="2">CBS 12478</strain>
    </source>
</reference>
<dbReference type="AlphaFoldDB" id="A0A5M6BUC9"/>
<dbReference type="KEGG" id="ksn:43590584"/>